<evidence type="ECO:0000313" key="12">
    <source>
        <dbReference type="Proteomes" id="UP000277457"/>
    </source>
</evidence>
<keyword evidence="8 9" id="KW-0238">DNA-binding</keyword>
<gene>
    <name evidence="9" type="primary">recF</name>
    <name evidence="11" type="ORF">DRZ78_02665</name>
</gene>
<keyword evidence="9" id="KW-0742">SOS response</keyword>
<proteinExistence type="inferred from homology"/>
<keyword evidence="7 9" id="KW-0067">ATP-binding</keyword>
<dbReference type="SUPFAM" id="SSF52540">
    <property type="entry name" value="P-loop containing nucleoside triphosphate hydrolases"/>
    <property type="match status" value="1"/>
</dbReference>
<dbReference type="GO" id="GO:0009432">
    <property type="term" value="P:SOS response"/>
    <property type="evidence" value="ECO:0007669"/>
    <property type="project" value="UniProtKB-UniRule"/>
</dbReference>
<comment type="function">
    <text evidence="9">The RecF protein is involved in DNA metabolism; it is required for DNA replication and normal SOS inducibility. RecF binds preferentially to single-stranded, linear DNA. It also seems to bind ATP.</text>
</comment>
<evidence type="ECO:0000256" key="1">
    <source>
        <dbReference type="ARBA" id="ARBA00004496"/>
    </source>
</evidence>
<dbReference type="InterPro" id="IPR003395">
    <property type="entry name" value="RecF/RecN/SMC_N"/>
</dbReference>
<evidence type="ECO:0000259" key="10">
    <source>
        <dbReference type="Pfam" id="PF02463"/>
    </source>
</evidence>
<dbReference type="PANTHER" id="PTHR32182">
    <property type="entry name" value="DNA REPLICATION AND REPAIR PROTEIN RECF"/>
    <property type="match status" value="1"/>
</dbReference>
<comment type="similarity">
    <text evidence="2 9">Belongs to the RecF family.</text>
</comment>
<dbReference type="InterPro" id="IPR001238">
    <property type="entry name" value="DNA-binding_RecF"/>
</dbReference>
<dbReference type="InterPro" id="IPR018078">
    <property type="entry name" value="DNA-binding_RecF_CS"/>
</dbReference>
<dbReference type="EMBL" id="QMPY01000079">
    <property type="protein sequence ID" value="RLE07629.1"/>
    <property type="molecule type" value="Genomic_DNA"/>
</dbReference>
<evidence type="ECO:0000256" key="5">
    <source>
        <dbReference type="ARBA" id="ARBA00022705"/>
    </source>
</evidence>
<dbReference type="GO" id="GO:0005524">
    <property type="term" value="F:ATP binding"/>
    <property type="evidence" value="ECO:0007669"/>
    <property type="project" value="UniProtKB-UniRule"/>
</dbReference>
<accession>A0A662D024</accession>
<evidence type="ECO:0000256" key="4">
    <source>
        <dbReference type="ARBA" id="ARBA00022490"/>
    </source>
</evidence>
<keyword evidence="4 9" id="KW-0963">Cytoplasm</keyword>
<dbReference type="HAMAP" id="MF_00365">
    <property type="entry name" value="RecF"/>
    <property type="match status" value="1"/>
</dbReference>
<dbReference type="PANTHER" id="PTHR32182:SF0">
    <property type="entry name" value="DNA REPLICATION AND REPAIR PROTEIN RECF"/>
    <property type="match status" value="1"/>
</dbReference>
<dbReference type="GO" id="GO:0000731">
    <property type="term" value="P:DNA synthesis involved in DNA repair"/>
    <property type="evidence" value="ECO:0007669"/>
    <property type="project" value="TreeGrafter"/>
</dbReference>
<dbReference type="GO" id="GO:0003697">
    <property type="term" value="F:single-stranded DNA binding"/>
    <property type="evidence" value="ECO:0007669"/>
    <property type="project" value="UniProtKB-UniRule"/>
</dbReference>
<evidence type="ECO:0000256" key="2">
    <source>
        <dbReference type="ARBA" id="ARBA00008016"/>
    </source>
</evidence>
<evidence type="ECO:0000313" key="11">
    <source>
        <dbReference type="EMBL" id="RLE07629.1"/>
    </source>
</evidence>
<dbReference type="PROSITE" id="PS00617">
    <property type="entry name" value="RECF_1"/>
    <property type="match status" value="1"/>
</dbReference>
<evidence type="ECO:0000256" key="7">
    <source>
        <dbReference type="ARBA" id="ARBA00022840"/>
    </source>
</evidence>
<dbReference type="GO" id="GO:0006260">
    <property type="term" value="P:DNA replication"/>
    <property type="evidence" value="ECO:0007669"/>
    <property type="project" value="UniProtKB-UniRule"/>
</dbReference>
<dbReference type="Gene3D" id="1.20.1050.90">
    <property type="entry name" value="RecF/RecN/SMC, N-terminal domain"/>
    <property type="match status" value="1"/>
</dbReference>
<evidence type="ECO:0000256" key="9">
    <source>
        <dbReference type="HAMAP-Rule" id="MF_00365"/>
    </source>
</evidence>
<dbReference type="InterPro" id="IPR042174">
    <property type="entry name" value="RecF_2"/>
</dbReference>
<organism evidence="11 12">
    <name type="scientific">Aerophobetes bacterium</name>
    <dbReference type="NCBI Taxonomy" id="2030807"/>
    <lineage>
        <taxon>Bacteria</taxon>
        <taxon>Candidatus Aerophobota</taxon>
    </lineage>
</organism>
<sequence length="375" mass="44050">MEIKLWLKNLFLSNFRGFSHLELKLSPRLNILWGENGQGKTNFLEALYCLGHGISFRTNCDEELIKWGEKALYLKGEGIKSDRAFTYEFSLVRSSPKVRKVNSRRVNLRNPDKWLWMVVFTPEDLWLIKGPPSQRRSFLDSKLPFFNFHYSRLQSSYNKVLSQRNYLLSLGEKREVANHLESWDQQLVDLGSKIVKLRLEGLRKLEFFFKKIYPQVMNKESRVDLIYKCSFLRDFSPQMEVSCIKDAFRKELNLKREREMEKGMTLIGPHRDDFLVLINGVDLRSFGSQGEQRIAALSLKMAEIGLVKSREGDYPITLLDDVISELDPRRQKLLLSLIKSQSQIFITTTHPSLMEQIFMKDAYFFEVKKGDVRRR</sequence>
<keyword evidence="6 9" id="KW-0547">Nucleotide-binding</keyword>
<evidence type="ECO:0000256" key="3">
    <source>
        <dbReference type="ARBA" id="ARBA00020170"/>
    </source>
</evidence>
<keyword evidence="9" id="KW-0234">DNA repair</keyword>
<dbReference type="AlphaFoldDB" id="A0A662D024"/>
<keyword evidence="9" id="KW-0227">DNA damage</keyword>
<comment type="caution">
    <text evidence="11">The sequence shown here is derived from an EMBL/GenBank/DDBJ whole genome shotgun (WGS) entry which is preliminary data.</text>
</comment>
<dbReference type="InterPro" id="IPR027417">
    <property type="entry name" value="P-loop_NTPase"/>
</dbReference>
<comment type="subcellular location">
    <subcellularLocation>
        <location evidence="1 9">Cytoplasm</location>
    </subcellularLocation>
</comment>
<dbReference type="Proteomes" id="UP000277457">
    <property type="component" value="Unassembled WGS sequence"/>
</dbReference>
<dbReference type="GO" id="GO:0005737">
    <property type="term" value="C:cytoplasm"/>
    <property type="evidence" value="ECO:0007669"/>
    <property type="project" value="UniProtKB-SubCell"/>
</dbReference>
<evidence type="ECO:0000256" key="8">
    <source>
        <dbReference type="ARBA" id="ARBA00023125"/>
    </source>
</evidence>
<dbReference type="Pfam" id="PF02463">
    <property type="entry name" value="SMC_N"/>
    <property type="match status" value="1"/>
</dbReference>
<feature type="domain" description="RecF/RecN/SMC N-terminal" evidence="10">
    <location>
        <begin position="7"/>
        <end position="357"/>
    </location>
</feature>
<name>A0A662D024_UNCAE</name>
<keyword evidence="5 9" id="KW-0235">DNA replication</keyword>
<dbReference type="Gene3D" id="3.40.50.300">
    <property type="entry name" value="P-loop containing nucleotide triphosphate hydrolases"/>
    <property type="match status" value="1"/>
</dbReference>
<feature type="binding site" evidence="9">
    <location>
        <begin position="34"/>
        <end position="41"/>
    </location>
    <ligand>
        <name>ATP</name>
        <dbReference type="ChEBI" id="CHEBI:30616"/>
    </ligand>
</feature>
<dbReference type="GO" id="GO:0006302">
    <property type="term" value="P:double-strand break repair"/>
    <property type="evidence" value="ECO:0007669"/>
    <property type="project" value="TreeGrafter"/>
</dbReference>
<dbReference type="NCBIfam" id="TIGR00611">
    <property type="entry name" value="recf"/>
    <property type="match status" value="1"/>
</dbReference>
<evidence type="ECO:0000256" key="6">
    <source>
        <dbReference type="ARBA" id="ARBA00022741"/>
    </source>
</evidence>
<protein>
    <recommendedName>
        <fullName evidence="3 9">DNA replication and repair protein RecF</fullName>
    </recommendedName>
</protein>
<reference evidence="11 12" key="1">
    <citation type="submission" date="2018-06" db="EMBL/GenBank/DDBJ databases">
        <title>Extensive metabolic versatility and redundancy in microbially diverse, dynamic hydrothermal sediments.</title>
        <authorList>
            <person name="Dombrowski N."/>
            <person name="Teske A."/>
            <person name="Baker B.J."/>
        </authorList>
    </citation>
    <scope>NUCLEOTIDE SEQUENCE [LARGE SCALE GENOMIC DNA]</scope>
    <source>
        <strain evidence="11">B7_G13</strain>
    </source>
</reference>